<dbReference type="GO" id="GO:0004842">
    <property type="term" value="F:ubiquitin-protein transferase activity"/>
    <property type="evidence" value="ECO:0007669"/>
    <property type="project" value="InterPro"/>
</dbReference>
<protein>
    <recommendedName>
        <fullName evidence="12">RING-type domain-containing protein</fullName>
    </recommendedName>
</protein>
<dbReference type="AlphaFoldDB" id="A0A1Y2FEG9"/>
<dbReference type="PROSITE" id="PS51873">
    <property type="entry name" value="TRIAD"/>
    <property type="match status" value="1"/>
</dbReference>
<dbReference type="GO" id="GO:0008270">
    <property type="term" value="F:zinc ion binding"/>
    <property type="evidence" value="ECO:0007669"/>
    <property type="project" value="UniProtKB-KW"/>
</dbReference>
<keyword evidence="5" id="KW-0833">Ubl conjugation pathway</keyword>
<dbReference type="PROSITE" id="PS00518">
    <property type="entry name" value="ZF_RING_1"/>
    <property type="match status" value="1"/>
</dbReference>
<keyword evidence="1" id="KW-0808">Transferase</keyword>
<sequence>MSGDLPSKLASLSLASKSDRGLGDHSRSRNPDRATSVNCLACADSLPLSAAVQLPCGHFYCRTCLRSLFLVSINGGSSFPPRCCDTNLAIPFSLVDPFLSAVERYSYTRKEVELRLGIMCSTWGCLARLGERAVKGTPVRCKKCEKETCLACRAPWHGFGVACKDDPADEAIAEELFKLFKARRCPSSAADAESSSATSAASSLLVSVVLVAR</sequence>
<evidence type="ECO:0000259" key="9">
    <source>
        <dbReference type="PROSITE" id="PS51873"/>
    </source>
</evidence>
<accession>A0A1Y2FEG9</accession>
<dbReference type="EMBL" id="MCGR01000021">
    <property type="protein sequence ID" value="ORY82319.1"/>
    <property type="molecule type" value="Genomic_DNA"/>
</dbReference>
<reference evidence="10 11" key="1">
    <citation type="submission" date="2016-07" db="EMBL/GenBank/DDBJ databases">
        <title>Pervasive Adenine N6-methylation of Active Genes in Fungi.</title>
        <authorList>
            <consortium name="DOE Joint Genome Institute"/>
            <person name="Mondo S.J."/>
            <person name="Dannebaum R.O."/>
            <person name="Kuo R.C."/>
            <person name="Labutti K."/>
            <person name="Haridas S."/>
            <person name="Kuo A."/>
            <person name="Salamov A."/>
            <person name="Ahrendt S.R."/>
            <person name="Lipzen A."/>
            <person name="Sullivan W."/>
            <person name="Andreopoulos W.B."/>
            <person name="Clum A."/>
            <person name="Lindquist E."/>
            <person name="Daum C."/>
            <person name="Ramamoorthy G.K."/>
            <person name="Gryganskyi A."/>
            <person name="Culley D."/>
            <person name="Magnuson J.K."/>
            <person name="James T.Y."/>
            <person name="O'Malley M.A."/>
            <person name="Stajich J.E."/>
            <person name="Spatafora J.W."/>
            <person name="Visel A."/>
            <person name="Grigoriev I.V."/>
        </authorList>
    </citation>
    <scope>NUCLEOTIDE SEQUENCE [LARGE SCALE GENOMIC DNA]</scope>
    <source>
        <strain evidence="10 11">62-1032</strain>
    </source>
</reference>
<keyword evidence="6" id="KW-0862">Zinc</keyword>
<dbReference type="InterPro" id="IPR017907">
    <property type="entry name" value="Znf_RING_CS"/>
</dbReference>
<name>A0A1Y2FEG9_9BASI</name>
<evidence type="ECO:0000313" key="10">
    <source>
        <dbReference type="EMBL" id="ORY82319.1"/>
    </source>
</evidence>
<feature type="domain" description="RING-type" evidence="8">
    <location>
        <begin position="39"/>
        <end position="83"/>
    </location>
</feature>
<feature type="domain" description="RING-type" evidence="9">
    <location>
        <begin position="35"/>
        <end position="213"/>
    </location>
</feature>
<dbReference type="InterPro" id="IPR044066">
    <property type="entry name" value="TRIAD_supradom"/>
</dbReference>
<dbReference type="GO" id="GO:0016567">
    <property type="term" value="P:protein ubiquitination"/>
    <property type="evidence" value="ECO:0007669"/>
    <property type="project" value="InterPro"/>
</dbReference>
<comment type="caution">
    <text evidence="10">The sequence shown here is derived from an EMBL/GenBank/DDBJ whole genome shotgun (WGS) entry which is preliminary data.</text>
</comment>
<organism evidence="10 11">
    <name type="scientific">Leucosporidium creatinivorum</name>
    <dbReference type="NCBI Taxonomy" id="106004"/>
    <lineage>
        <taxon>Eukaryota</taxon>
        <taxon>Fungi</taxon>
        <taxon>Dikarya</taxon>
        <taxon>Basidiomycota</taxon>
        <taxon>Pucciniomycotina</taxon>
        <taxon>Microbotryomycetes</taxon>
        <taxon>Leucosporidiales</taxon>
        <taxon>Leucosporidium</taxon>
    </lineage>
</organism>
<evidence type="ECO:0000256" key="7">
    <source>
        <dbReference type="PROSITE-ProRule" id="PRU00175"/>
    </source>
</evidence>
<dbReference type="InterPro" id="IPR031127">
    <property type="entry name" value="E3_UB_ligase_RBR"/>
</dbReference>
<evidence type="ECO:0000256" key="1">
    <source>
        <dbReference type="ARBA" id="ARBA00022679"/>
    </source>
</evidence>
<evidence type="ECO:0000313" key="11">
    <source>
        <dbReference type="Proteomes" id="UP000193467"/>
    </source>
</evidence>
<evidence type="ECO:0000256" key="3">
    <source>
        <dbReference type="ARBA" id="ARBA00022737"/>
    </source>
</evidence>
<keyword evidence="4 7" id="KW-0863">Zinc-finger</keyword>
<dbReference type="PANTHER" id="PTHR11685">
    <property type="entry name" value="RBR FAMILY RING FINGER AND IBR DOMAIN-CONTAINING"/>
    <property type="match status" value="1"/>
</dbReference>
<proteinExistence type="predicted"/>
<keyword evidence="11" id="KW-1185">Reference proteome</keyword>
<dbReference type="SUPFAM" id="SSF57850">
    <property type="entry name" value="RING/U-box"/>
    <property type="match status" value="1"/>
</dbReference>
<evidence type="ECO:0008006" key="12">
    <source>
        <dbReference type="Google" id="ProtNLM"/>
    </source>
</evidence>
<dbReference type="InParanoid" id="A0A1Y2FEG9"/>
<keyword evidence="2" id="KW-0479">Metal-binding</keyword>
<keyword evidence="3" id="KW-0677">Repeat</keyword>
<dbReference type="InterPro" id="IPR001841">
    <property type="entry name" value="Znf_RING"/>
</dbReference>
<evidence type="ECO:0000259" key="8">
    <source>
        <dbReference type="PROSITE" id="PS50089"/>
    </source>
</evidence>
<dbReference type="OrthoDB" id="9977870at2759"/>
<evidence type="ECO:0000256" key="6">
    <source>
        <dbReference type="ARBA" id="ARBA00022833"/>
    </source>
</evidence>
<dbReference type="STRING" id="106004.A0A1Y2FEG9"/>
<evidence type="ECO:0000256" key="5">
    <source>
        <dbReference type="ARBA" id="ARBA00022786"/>
    </source>
</evidence>
<dbReference type="InterPro" id="IPR013083">
    <property type="entry name" value="Znf_RING/FYVE/PHD"/>
</dbReference>
<evidence type="ECO:0000256" key="4">
    <source>
        <dbReference type="ARBA" id="ARBA00022771"/>
    </source>
</evidence>
<dbReference type="Proteomes" id="UP000193467">
    <property type="component" value="Unassembled WGS sequence"/>
</dbReference>
<evidence type="ECO:0000256" key="2">
    <source>
        <dbReference type="ARBA" id="ARBA00022723"/>
    </source>
</evidence>
<dbReference type="PROSITE" id="PS50089">
    <property type="entry name" value="ZF_RING_2"/>
    <property type="match status" value="1"/>
</dbReference>
<gene>
    <name evidence="10" type="ORF">BCR35DRAFT_331384</name>
</gene>
<dbReference type="Gene3D" id="3.30.40.10">
    <property type="entry name" value="Zinc/RING finger domain, C3HC4 (zinc finger)"/>
    <property type="match status" value="1"/>
</dbReference>